<reference evidence="2 3" key="1">
    <citation type="submission" date="2021-07" db="EMBL/GenBank/DDBJ databases">
        <authorList>
            <person name="Palmer J.M."/>
        </authorList>
    </citation>
    <scope>NUCLEOTIDE SEQUENCE [LARGE SCALE GENOMIC DNA]</scope>
    <source>
        <strain evidence="2 3">AT_MEX2019</strain>
        <tissue evidence="2">Muscle</tissue>
    </source>
</reference>
<evidence type="ECO:0000313" key="3">
    <source>
        <dbReference type="Proteomes" id="UP001345963"/>
    </source>
</evidence>
<evidence type="ECO:0000313" key="2">
    <source>
        <dbReference type="EMBL" id="MED6237313.1"/>
    </source>
</evidence>
<protein>
    <submittedName>
        <fullName evidence="2">Uncharacterized protein</fullName>
    </submittedName>
</protein>
<accession>A0ABU7AI44</accession>
<feature type="compositionally biased region" description="Polar residues" evidence="1">
    <location>
        <begin position="12"/>
        <end position="26"/>
    </location>
</feature>
<organism evidence="2 3">
    <name type="scientific">Ataeniobius toweri</name>
    <dbReference type="NCBI Taxonomy" id="208326"/>
    <lineage>
        <taxon>Eukaryota</taxon>
        <taxon>Metazoa</taxon>
        <taxon>Chordata</taxon>
        <taxon>Craniata</taxon>
        <taxon>Vertebrata</taxon>
        <taxon>Euteleostomi</taxon>
        <taxon>Actinopterygii</taxon>
        <taxon>Neopterygii</taxon>
        <taxon>Teleostei</taxon>
        <taxon>Neoteleostei</taxon>
        <taxon>Acanthomorphata</taxon>
        <taxon>Ovalentaria</taxon>
        <taxon>Atherinomorphae</taxon>
        <taxon>Cyprinodontiformes</taxon>
        <taxon>Goodeidae</taxon>
        <taxon>Ataeniobius</taxon>
    </lineage>
</organism>
<evidence type="ECO:0000256" key="1">
    <source>
        <dbReference type="SAM" id="MobiDB-lite"/>
    </source>
</evidence>
<proteinExistence type="predicted"/>
<dbReference type="EMBL" id="JAHUTI010014767">
    <property type="protein sequence ID" value="MED6237313.1"/>
    <property type="molecule type" value="Genomic_DNA"/>
</dbReference>
<comment type="caution">
    <text evidence="2">The sequence shown here is derived from an EMBL/GenBank/DDBJ whole genome shotgun (WGS) entry which is preliminary data.</text>
</comment>
<name>A0ABU7AI44_9TELE</name>
<sequence length="83" mass="8948">MVDGVGEVVTPQVVSSSHQAASTSHPLTDHAGKSTSTSSKSSRRPQPTPACPISNYPTRATKPPPVTYWNSSQSITPLRRQRY</sequence>
<feature type="region of interest" description="Disordered" evidence="1">
    <location>
        <begin position="1"/>
        <end position="83"/>
    </location>
</feature>
<keyword evidence="3" id="KW-1185">Reference proteome</keyword>
<gene>
    <name evidence="2" type="ORF">ATANTOWER_022545</name>
</gene>
<dbReference type="Proteomes" id="UP001345963">
    <property type="component" value="Unassembled WGS sequence"/>
</dbReference>